<protein>
    <recommendedName>
        <fullName evidence="4">Tryptophan synthase beta chain-like PALP domain-containing protein</fullName>
    </recommendedName>
</protein>
<sequence length="339" mass="36256">MRGAVQEVYKAIVDEVNETPLVPAGLSLIGSSSEYGPPMDLYLKCEGMQKTGSFKYRGAWFVLSQLPTETLAKGLVATSSGNFGKALASAAYDLGVRRDLKIPISIVMPSRSRTSKIMATKALGATVYLSGPSWSERQDVVNALQKSTGASCVSTVNNPDILLGQGTVGAEIMDQMRVYGEELDMIIAPCGSGGLLAGLALAFHGSKTSVFGAEPSKEGADDARRGRLQKRRIDRVDSSTIADGLRCPVGKAAWEVIKRPEYVEDVYAVSDEEIQMAMGALLKHNSLVVEPSAAAAVAVALFSASFHERVEEHRGRRCRVGVVLTGGNIDLEDYALLIR</sequence>
<name>A0A1V6P906_PENDC</name>
<dbReference type="InterPro" id="IPR036052">
    <property type="entry name" value="TrpB-like_PALP_sf"/>
</dbReference>
<dbReference type="GO" id="GO:0030170">
    <property type="term" value="F:pyridoxal phosphate binding"/>
    <property type="evidence" value="ECO:0007669"/>
    <property type="project" value="TreeGrafter"/>
</dbReference>
<dbReference type="Gene3D" id="3.40.50.1100">
    <property type="match status" value="2"/>
</dbReference>
<comment type="similarity">
    <text evidence="2">Belongs to the serine/threonine dehydratase family.</text>
</comment>
<dbReference type="OMA" id="DTHNLAE"/>
<keyword evidence="6" id="KW-1185">Reference proteome</keyword>
<accession>A0A1V6P906</accession>
<gene>
    <name evidence="5" type="ORF">PENDEC_c015G03353</name>
</gene>
<evidence type="ECO:0000256" key="3">
    <source>
        <dbReference type="ARBA" id="ARBA00022898"/>
    </source>
</evidence>
<dbReference type="GO" id="GO:0018114">
    <property type="term" value="F:threonine racemase activity"/>
    <property type="evidence" value="ECO:0007669"/>
    <property type="project" value="TreeGrafter"/>
</dbReference>
<dbReference type="InterPro" id="IPR001926">
    <property type="entry name" value="TrpB-like_PALP"/>
</dbReference>
<dbReference type="Proteomes" id="UP000191522">
    <property type="component" value="Unassembled WGS sequence"/>
</dbReference>
<dbReference type="PANTHER" id="PTHR43050">
    <property type="entry name" value="SERINE / THREONINE RACEMASE FAMILY MEMBER"/>
    <property type="match status" value="1"/>
</dbReference>
<dbReference type="SUPFAM" id="SSF53686">
    <property type="entry name" value="Tryptophan synthase beta subunit-like PLP-dependent enzymes"/>
    <property type="match status" value="1"/>
</dbReference>
<dbReference type="AlphaFoldDB" id="A0A1V6P906"/>
<evidence type="ECO:0000256" key="1">
    <source>
        <dbReference type="ARBA" id="ARBA00001933"/>
    </source>
</evidence>
<dbReference type="GO" id="GO:0008721">
    <property type="term" value="F:D-serine ammonia-lyase activity"/>
    <property type="evidence" value="ECO:0007669"/>
    <property type="project" value="TreeGrafter"/>
</dbReference>
<reference evidence="6" key="1">
    <citation type="journal article" date="2017" name="Nat. Microbiol.">
        <title>Global analysis of biosynthetic gene clusters reveals vast potential of secondary metabolite production in Penicillium species.</title>
        <authorList>
            <person name="Nielsen J.C."/>
            <person name="Grijseels S."/>
            <person name="Prigent S."/>
            <person name="Ji B."/>
            <person name="Dainat J."/>
            <person name="Nielsen K.F."/>
            <person name="Frisvad J.C."/>
            <person name="Workman M."/>
            <person name="Nielsen J."/>
        </authorList>
    </citation>
    <scope>NUCLEOTIDE SEQUENCE [LARGE SCALE GENOMIC DNA]</scope>
    <source>
        <strain evidence="6">IBT 11843</strain>
    </source>
</reference>
<dbReference type="GO" id="GO:0003941">
    <property type="term" value="F:L-serine ammonia-lyase activity"/>
    <property type="evidence" value="ECO:0007669"/>
    <property type="project" value="TreeGrafter"/>
</dbReference>
<comment type="caution">
    <text evidence="5">The sequence shown here is derived from an EMBL/GenBank/DDBJ whole genome shotgun (WGS) entry which is preliminary data.</text>
</comment>
<dbReference type="Pfam" id="PF00291">
    <property type="entry name" value="PALP"/>
    <property type="match status" value="1"/>
</dbReference>
<dbReference type="EMBL" id="MDYL01000015">
    <property type="protein sequence ID" value="OQD73425.1"/>
    <property type="molecule type" value="Genomic_DNA"/>
</dbReference>
<dbReference type="GO" id="GO:0005524">
    <property type="term" value="F:ATP binding"/>
    <property type="evidence" value="ECO:0007669"/>
    <property type="project" value="TreeGrafter"/>
</dbReference>
<dbReference type="PANTHER" id="PTHR43050:SF1">
    <property type="entry name" value="SERINE RACEMASE"/>
    <property type="match status" value="1"/>
</dbReference>
<dbReference type="GO" id="GO:0030378">
    <property type="term" value="F:serine racemase activity"/>
    <property type="evidence" value="ECO:0007669"/>
    <property type="project" value="TreeGrafter"/>
</dbReference>
<comment type="cofactor">
    <cofactor evidence="1">
        <name>pyridoxal 5'-phosphate</name>
        <dbReference type="ChEBI" id="CHEBI:597326"/>
    </cofactor>
</comment>
<dbReference type="GO" id="GO:0000287">
    <property type="term" value="F:magnesium ion binding"/>
    <property type="evidence" value="ECO:0007669"/>
    <property type="project" value="TreeGrafter"/>
</dbReference>
<proteinExistence type="inferred from homology"/>
<dbReference type="OrthoDB" id="271064at2759"/>
<evidence type="ECO:0000256" key="2">
    <source>
        <dbReference type="ARBA" id="ARBA00010869"/>
    </source>
</evidence>
<evidence type="ECO:0000313" key="5">
    <source>
        <dbReference type="EMBL" id="OQD73425.1"/>
    </source>
</evidence>
<organism evidence="5 6">
    <name type="scientific">Penicillium decumbens</name>
    <dbReference type="NCBI Taxonomy" id="69771"/>
    <lineage>
        <taxon>Eukaryota</taxon>
        <taxon>Fungi</taxon>
        <taxon>Dikarya</taxon>
        <taxon>Ascomycota</taxon>
        <taxon>Pezizomycotina</taxon>
        <taxon>Eurotiomycetes</taxon>
        <taxon>Eurotiomycetidae</taxon>
        <taxon>Eurotiales</taxon>
        <taxon>Aspergillaceae</taxon>
        <taxon>Penicillium</taxon>
    </lineage>
</organism>
<keyword evidence="3" id="KW-0663">Pyridoxal phosphate</keyword>
<evidence type="ECO:0000313" key="6">
    <source>
        <dbReference type="Proteomes" id="UP000191522"/>
    </source>
</evidence>
<evidence type="ECO:0000259" key="4">
    <source>
        <dbReference type="Pfam" id="PF00291"/>
    </source>
</evidence>
<feature type="domain" description="Tryptophan synthase beta chain-like PALP" evidence="4">
    <location>
        <begin position="16"/>
        <end position="305"/>
    </location>
</feature>
<dbReference type="STRING" id="69771.A0A1V6P906"/>